<feature type="domain" description="AB hydrolase-1" evidence="6">
    <location>
        <begin position="327"/>
        <end position="462"/>
    </location>
</feature>
<dbReference type="InterPro" id="IPR008040">
    <property type="entry name" value="Hydant_A_N"/>
</dbReference>
<dbReference type="Pfam" id="PF01968">
    <property type="entry name" value="Hydantoinase_A"/>
    <property type="match status" value="1"/>
</dbReference>
<dbReference type="Proteomes" id="UP000701801">
    <property type="component" value="Unassembled WGS sequence"/>
</dbReference>
<dbReference type="EMBL" id="CAJVRM010000041">
    <property type="protein sequence ID" value="CAG8972228.1"/>
    <property type="molecule type" value="Genomic_DNA"/>
</dbReference>
<feature type="domain" description="Hydantoinase A/oxoprolinase" evidence="3">
    <location>
        <begin position="759"/>
        <end position="1050"/>
    </location>
</feature>
<gene>
    <name evidence="7" type="ORF">HYALB_00001626</name>
</gene>
<keyword evidence="2" id="KW-0812">Transmembrane</keyword>
<dbReference type="GO" id="GO:0005829">
    <property type="term" value="C:cytosol"/>
    <property type="evidence" value="ECO:0007669"/>
    <property type="project" value="TreeGrafter"/>
</dbReference>
<dbReference type="Pfam" id="PF12697">
    <property type="entry name" value="Abhydrolase_6"/>
    <property type="match status" value="1"/>
</dbReference>
<dbReference type="InterPro" id="IPR045079">
    <property type="entry name" value="Oxoprolinase-like"/>
</dbReference>
<evidence type="ECO:0000256" key="1">
    <source>
        <dbReference type="ARBA" id="ARBA00010403"/>
    </source>
</evidence>
<proteinExistence type="inferred from homology"/>
<evidence type="ECO:0000259" key="6">
    <source>
        <dbReference type="Pfam" id="PF12697"/>
    </source>
</evidence>
<dbReference type="Gene3D" id="3.40.50.1820">
    <property type="entry name" value="alpha/beta hydrolase"/>
    <property type="match status" value="1"/>
</dbReference>
<organism evidence="7 8">
    <name type="scientific">Hymenoscyphus albidus</name>
    <dbReference type="NCBI Taxonomy" id="595503"/>
    <lineage>
        <taxon>Eukaryota</taxon>
        <taxon>Fungi</taxon>
        <taxon>Dikarya</taxon>
        <taxon>Ascomycota</taxon>
        <taxon>Pezizomycotina</taxon>
        <taxon>Leotiomycetes</taxon>
        <taxon>Helotiales</taxon>
        <taxon>Helotiaceae</taxon>
        <taxon>Hymenoscyphus</taxon>
    </lineage>
</organism>
<evidence type="ECO:0000259" key="3">
    <source>
        <dbReference type="Pfam" id="PF01968"/>
    </source>
</evidence>
<protein>
    <recommendedName>
        <fullName evidence="9">5-oxoprolinase</fullName>
    </recommendedName>
</protein>
<dbReference type="InterPro" id="IPR002821">
    <property type="entry name" value="Hydantoinase_A"/>
</dbReference>
<sequence>MSPPWLSTLASLKFHVVVIPLILVIYGWWSRNTYPTTRIHNAASNRTLGFEKILTVSKQPGWRTIGLLAAANLTGLDVTIPTQPLDPPEIVAAFANLGSGELGVRRPKYGSTLAWLAHLDMIKFVIASGLSSALILEDDVDWDVDILGQMQLVSTHIRNFTNVDRNDGSPYGSNWDILWLGHCGERSNLEVMNVLYRDDTRVDVEKYSGWSKKYWMNDIPAGHRRIQKAVNPICTFAYALNKGSAQKVLTAVGGGADEAWDVALQHQCVMGNLRCLVVTPQLFNHHEPSKESEYISFVNEGDGRGTSTMSKYVGGTTANIVHSARCDHKSDFQAYSPLSDEYRVLSFDFRGHGLSSETEPYTFKQIVDDIDAMRIHFAGVESQIVLCGGSFGGYLAQQYAIEYSSKVSHLILRGTAPSYHHDEHAMSTLEERVALAPCASREMLVDGVFGSFKNDEEFRLVMFALGPLYSESYKPDAALKKCLQTVYRSKTHNDLYSENEKYFDYRVRLPRITAETLVIVGEKDWICTPDRGGTFCDALVQIAGQKDIIFKLLSEDPQNYQDAPTEAIRRALEIAEGKSIPVREKLDGSRIESCRIGTTVATNALLERKGERFALLTTKGMKDVCEIGDQSRPELFDLNIQKPDVLFSKVVELNERVTIEDYDMNPNPKDFSGDLGDSELVRTASGEVIRILQKLDVEEVRKILLQLREEGYNSVAICFMHSYIFPDHELEVLSIAKEVGFEFATASSTISSHIKMLRRATSVCSEAYLYPIIRRYVDNFELGFKTLPQRVEFMCSDGGLRQAQKFSGNEALFSGPAGGVAGIARSCYDEEEKSAIIGFDMGGTSTDISRYDGKYEHLIEAKIAGRTIATPMLSIQTVAAGGGSILFARNGLFVVGPESAGAHPGPACYRKGGPLTITDANLFLGRLVVSTFPSIFGPGADEPLDEMIVQEKFQEITAEINSQSNQNLTPEDVALGFLRIANESMSRPIRNATEARGFVPDQHNLVSFGGAGGQHATAIASNLGIKRVLIHKYSSILSAYGISLAQLQSEASAPYASVFNKNVLPDIRRKIFTLQSQVRESLLSQGVNESSIVFEISLSMRYKGSDTNIDIKKPTDDEYGETFIATHFREFAFSLSRDVIVDAVKVRGIGSSDRRCVFSSPLRELERVRTTGSRISAASQQRVYIEGSWCSVPIHKLEELSSHSIIEGPALIIDKTQTIFVESLFCAYLTTDHVIIDRVTEQANNELGTVKSTAINPIQLSVFGHRFMSIAEQMGNTLQRISISISIKERLDFSCAIFSPDGSLVANAPHIPIHLGSMQFAIQHQHKLWDGKLLVGDVLLTNHPECGGTHLPDLTVITPVFFENQLVFYVASRGHHTDIGGKGITSMVPDSKELWEEGVNIRSMKIVSGGTLMEKDIRAAFDAAADFPGCSATRRIEDNLSDLKAQISANQRGILLLNKLCSEFTLPVVHRYMDAIQGNAQVAIENYLREIAVKHPESLTAVDFYDDGTPVKLSITIDAKLGTAIFDFTGTGPQTLGNMNCPISITHSAVIYALRCLINLEIPLNQGCLNPITIIVPKGCILNPTSSVAICGSTIASQRITDTIFRAFGACAASQGCANSFGWGMGGKDSVTGEVTKGWNYGEAIGVGSGAGPGWHGANAVNVHATNTRNTDPEVIEKRAAILVRQYSIRRGSGGKGKWNGGDGTIREIEAREKLRFSILSERRVFQPYGMEGGEPGAVGLNLVWKRNLEGVLEMISLG</sequence>
<feature type="domain" description="Hydantoinase/oxoprolinase N-terminal" evidence="5">
    <location>
        <begin position="530"/>
        <end position="739"/>
    </location>
</feature>
<dbReference type="InterPro" id="IPR000073">
    <property type="entry name" value="AB_hydrolase_1"/>
</dbReference>
<feature type="domain" description="Hydantoinase B/oxoprolinase" evidence="4">
    <location>
        <begin position="1256"/>
        <end position="1742"/>
    </location>
</feature>
<dbReference type="InterPro" id="IPR029058">
    <property type="entry name" value="AB_hydrolase_fold"/>
</dbReference>
<evidence type="ECO:0000256" key="2">
    <source>
        <dbReference type="SAM" id="Phobius"/>
    </source>
</evidence>
<evidence type="ECO:0000313" key="7">
    <source>
        <dbReference type="EMBL" id="CAG8972228.1"/>
    </source>
</evidence>
<name>A0A9N9LEE8_9HELO</name>
<dbReference type="SUPFAM" id="SSF53474">
    <property type="entry name" value="alpha/beta-Hydrolases"/>
    <property type="match status" value="1"/>
</dbReference>
<dbReference type="PANTHER" id="PTHR11365">
    <property type="entry name" value="5-OXOPROLINASE RELATED"/>
    <property type="match status" value="1"/>
</dbReference>
<dbReference type="Pfam" id="PF02538">
    <property type="entry name" value="Hydantoinase_B"/>
    <property type="match status" value="1"/>
</dbReference>
<dbReference type="GO" id="GO:0017168">
    <property type="term" value="F:5-oxoprolinase (ATP-hydrolyzing) activity"/>
    <property type="evidence" value="ECO:0007669"/>
    <property type="project" value="TreeGrafter"/>
</dbReference>
<keyword evidence="2" id="KW-0472">Membrane</keyword>
<evidence type="ECO:0008006" key="9">
    <source>
        <dbReference type="Google" id="ProtNLM"/>
    </source>
</evidence>
<dbReference type="InterPro" id="IPR003692">
    <property type="entry name" value="Hydantoinase_B"/>
</dbReference>
<keyword evidence="8" id="KW-1185">Reference proteome</keyword>
<dbReference type="PANTHER" id="PTHR11365:SF2">
    <property type="entry name" value="5-OXOPROLINASE"/>
    <property type="match status" value="1"/>
</dbReference>
<keyword evidence="2" id="KW-1133">Transmembrane helix</keyword>
<evidence type="ECO:0000259" key="5">
    <source>
        <dbReference type="Pfam" id="PF05378"/>
    </source>
</evidence>
<evidence type="ECO:0000259" key="4">
    <source>
        <dbReference type="Pfam" id="PF02538"/>
    </source>
</evidence>
<comment type="caution">
    <text evidence="7">The sequence shown here is derived from an EMBL/GenBank/DDBJ whole genome shotgun (WGS) entry which is preliminary data.</text>
</comment>
<dbReference type="Pfam" id="PF05378">
    <property type="entry name" value="Hydant_A_N"/>
    <property type="match status" value="1"/>
</dbReference>
<feature type="transmembrane region" description="Helical" evidence="2">
    <location>
        <begin position="12"/>
        <end position="29"/>
    </location>
</feature>
<dbReference type="OrthoDB" id="3643at2759"/>
<dbReference type="GO" id="GO:0006749">
    <property type="term" value="P:glutathione metabolic process"/>
    <property type="evidence" value="ECO:0007669"/>
    <property type="project" value="TreeGrafter"/>
</dbReference>
<accession>A0A9N9LEE8</accession>
<evidence type="ECO:0000313" key="8">
    <source>
        <dbReference type="Proteomes" id="UP000701801"/>
    </source>
</evidence>
<comment type="similarity">
    <text evidence="1">Belongs to the oxoprolinase family.</text>
</comment>
<reference evidence="7" key="1">
    <citation type="submission" date="2021-07" db="EMBL/GenBank/DDBJ databases">
        <authorList>
            <person name="Durling M."/>
        </authorList>
    </citation>
    <scope>NUCLEOTIDE SEQUENCE</scope>
</reference>